<feature type="transmembrane region" description="Helical" evidence="9">
    <location>
        <begin position="227"/>
        <end position="246"/>
    </location>
</feature>
<dbReference type="InterPro" id="IPR005578">
    <property type="entry name" value="Yif1_fam"/>
</dbReference>
<feature type="region of interest" description="Disordered" evidence="10">
    <location>
        <begin position="29"/>
        <end position="65"/>
    </location>
</feature>
<protein>
    <recommendedName>
        <fullName evidence="9">Protein YIF1</fullName>
    </recommendedName>
</protein>
<evidence type="ECO:0000256" key="6">
    <source>
        <dbReference type="ARBA" id="ARBA00022989"/>
    </source>
</evidence>
<reference evidence="12" key="1">
    <citation type="submission" date="2023-07" db="EMBL/GenBank/DDBJ databases">
        <title>A draft genome of Kazachstania heterogenica Y-27499.</title>
        <authorList>
            <person name="Donic C."/>
            <person name="Kralova J.S."/>
            <person name="Fidel L."/>
            <person name="Ben-Dor S."/>
            <person name="Jung S."/>
        </authorList>
    </citation>
    <scope>NUCLEOTIDE SEQUENCE [LARGE SCALE GENOMIC DNA]</scope>
    <source>
        <strain evidence="12">Y27499</strain>
    </source>
</reference>
<comment type="caution">
    <text evidence="11">The sequence shown here is derived from an EMBL/GenBank/DDBJ whole genome shotgun (WGS) entry which is preliminary data.</text>
</comment>
<keyword evidence="2 9" id="KW-0813">Transport</keyword>
<organism evidence="11 12">
    <name type="scientific">Arxiozyma heterogenica</name>
    <dbReference type="NCBI Taxonomy" id="278026"/>
    <lineage>
        <taxon>Eukaryota</taxon>
        <taxon>Fungi</taxon>
        <taxon>Dikarya</taxon>
        <taxon>Ascomycota</taxon>
        <taxon>Saccharomycotina</taxon>
        <taxon>Saccharomycetes</taxon>
        <taxon>Saccharomycetales</taxon>
        <taxon>Saccharomycetaceae</taxon>
        <taxon>Arxiozyma</taxon>
    </lineage>
</organism>
<keyword evidence="5 9" id="KW-0653">Protein transport</keyword>
<dbReference type="PANTHER" id="PTHR14083:SF0">
    <property type="entry name" value="YIP1D-INTERACTING FACTOR 1, ISOFORM C"/>
    <property type="match status" value="1"/>
</dbReference>
<dbReference type="PANTHER" id="PTHR14083">
    <property type="entry name" value="YIP1 INTERACTING FACTOR HOMOLOG YIF1 PROTEIN"/>
    <property type="match status" value="1"/>
</dbReference>
<dbReference type="EMBL" id="JAWIZZ010000055">
    <property type="protein sequence ID" value="KAK5774181.1"/>
    <property type="molecule type" value="Genomic_DNA"/>
</dbReference>
<dbReference type="GO" id="GO:0005793">
    <property type="term" value="C:endoplasmic reticulum-Golgi intermediate compartment"/>
    <property type="evidence" value="ECO:0007669"/>
    <property type="project" value="UniProtKB-UniRule"/>
</dbReference>
<dbReference type="Pfam" id="PF03878">
    <property type="entry name" value="YIF1"/>
    <property type="match status" value="1"/>
</dbReference>
<keyword evidence="6 9" id="KW-1133">Transmembrane helix</keyword>
<dbReference type="GO" id="GO:0015031">
    <property type="term" value="P:protein transport"/>
    <property type="evidence" value="ECO:0007669"/>
    <property type="project" value="UniProtKB-KW"/>
</dbReference>
<evidence type="ECO:0000313" key="12">
    <source>
        <dbReference type="Proteomes" id="UP001306508"/>
    </source>
</evidence>
<feature type="transmembrane region" description="Helical" evidence="9">
    <location>
        <begin position="258"/>
        <end position="281"/>
    </location>
</feature>
<dbReference type="AlphaFoldDB" id="A0AAN7ZX23"/>
<accession>A0AAN7ZX23</accession>
<evidence type="ECO:0000256" key="5">
    <source>
        <dbReference type="ARBA" id="ARBA00022927"/>
    </source>
</evidence>
<keyword evidence="8 9" id="KW-0472">Membrane</keyword>
<proteinExistence type="inferred from homology"/>
<dbReference type="GO" id="GO:0030134">
    <property type="term" value="C:COPII-coated ER to Golgi transport vesicle"/>
    <property type="evidence" value="ECO:0007669"/>
    <property type="project" value="TreeGrafter"/>
</dbReference>
<evidence type="ECO:0000256" key="10">
    <source>
        <dbReference type="SAM" id="MobiDB-lite"/>
    </source>
</evidence>
<keyword evidence="12" id="KW-1185">Reference proteome</keyword>
<evidence type="ECO:0000256" key="8">
    <source>
        <dbReference type="ARBA" id="ARBA00023136"/>
    </source>
</evidence>
<name>A0AAN7ZX23_9SACH</name>
<dbReference type="GO" id="GO:0005789">
    <property type="term" value="C:endoplasmic reticulum membrane"/>
    <property type="evidence" value="ECO:0007669"/>
    <property type="project" value="UniProtKB-SubCell"/>
</dbReference>
<gene>
    <name evidence="11" type="ORF">RI543_004468</name>
</gene>
<comment type="function">
    <text evidence="9">Has a role in transport between endoplasmic reticulum and Golgi.</text>
</comment>
<evidence type="ECO:0000256" key="7">
    <source>
        <dbReference type="ARBA" id="ARBA00023034"/>
    </source>
</evidence>
<dbReference type="Proteomes" id="UP001306508">
    <property type="component" value="Unassembled WGS sequence"/>
</dbReference>
<keyword evidence="4 9" id="KW-0256">Endoplasmic reticulum</keyword>
<evidence type="ECO:0000256" key="3">
    <source>
        <dbReference type="ARBA" id="ARBA00022692"/>
    </source>
</evidence>
<comment type="subcellular location">
    <subcellularLocation>
        <location evidence="9">Endoplasmic reticulum membrane</location>
        <topology evidence="9">Multi-pass membrane protein</topology>
    </subcellularLocation>
    <subcellularLocation>
        <location evidence="9">Golgi apparatus membrane</location>
        <topology evidence="9">Multi-pass membrane protein</topology>
    </subcellularLocation>
</comment>
<feature type="compositionally biased region" description="Low complexity" evidence="10">
    <location>
        <begin position="34"/>
        <end position="46"/>
    </location>
</feature>
<evidence type="ECO:0000256" key="4">
    <source>
        <dbReference type="ARBA" id="ARBA00022824"/>
    </source>
</evidence>
<dbReference type="GO" id="GO:0006888">
    <property type="term" value="P:endoplasmic reticulum to Golgi vesicle-mediated transport"/>
    <property type="evidence" value="ECO:0007669"/>
    <property type="project" value="UniProtKB-UniRule"/>
</dbReference>
<evidence type="ECO:0000313" key="11">
    <source>
        <dbReference type="EMBL" id="KAK5774181.1"/>
    </source>
</evidence>
<sequence>MSYNPYSLSQGDSAVFNESNNNIQDRFQTSSNVHQQQQHQQHQTQQPDQFSAGYMNQGLQGGNGQPHPSFLDGSASMAFQIGSNAFNSFMGNSNFNQFHDTMAKAAQVAGNTNSLSHYFQVSTSFVIWKLKQLLFPYLKNINNWQRIVIDPSNVPALNNPNGSVSGFSTSAAAANTTVYALPRDDINSPDMYIPLMGLITYILVWNIKQGLNGVFNPENLYYKLSSTLAFVGLDLFILKLGLYLLVNTPHLSNTSVTSLIELTCFVGYKFVPLTTTLFIPFKSLWINFLLKTYLFITFGIFLLRSIKFNLFNTQESMMVNSIKKSTVKKCNYFLFFYGFLWQFILMWLMA</sequence>
<feature type="transmembrane region" description="Helical" evidence="9">
    <location>
        <begin position="332"/>
        <end position="349"/>
    </location>
</feature>
<keyword evidence="3 9" id="KW-0812">Transmembrane</keyword>
<comment type="similarity">
    <text evidence="1 9">Belongs to the YIF1 family.</text>
</comment>
<dbReference type="GO" id="GO:0000139">
    <property type="term" value="C:Golgi membrane"/>
    <property type="evidence" value="ECO:0007669"/>
    <property type="project" value="UniProtKB-SubCell"/>
</dbReference>
<evidence type="ECO:0000256" key="1">
    <source>
        <dbReference type="ARBA" id="ARBA00009727"/>
    </source>
</evidence>
<evidence type="ECO:0000256" key="2">
    <source>
        <dbReference type="ARBA" id="ARBA00022448"/>
    </source>
</evidence>
<evidence type="ECO:0000256" key="9">
    <source>
        <dbReference type="RuleBase" id="RU368073"/>
    </source>
</evidence>
<keyword evidence="7 9" id="KW-0333">Golgi apparatus</keyword>